<dbReference type="EMBL" id="LN609529">
    <property type="protein sequence ID" value="CEF66149.1"/>
    <property type="molecule type" value="Genomic_DNA"/>
</dbReference>
<dbReference type="GeneID" id="36378513"/>
<evidence type="ECO:0000313" key="8">
    <source>
        <dbReference type="EMBL" id="CEF66149.1"/>
    </source>
</evidence>
<dbReference type="FunFam" id="1.10.10.10:FF:000014">
    <property type="entry name" value="Cullin 1"/>
    <property type="match status" value="1"/>
</dbReference>
<dbReference type="PANTHER" id="PTHR11932">
    <property type="entry name" value="CULLIN"/>
    <property type="match status" value="1"/>
</dbReference>
<reference evidence="9" key="2">
    <citation type="submission" date="2014-09" db="EMBL/GenBank/DDBJ databases">
        <authorList>
            <person name="Martin A.A."/>
        </authorList>
    </citation>
    <scope>NUCLEOTIDE SEQUENCE</scope>
    <source>
        <strain evidence="9">ED321</strain>
    </source>
</reference>
<keyword evidence="9" id="KW-1185">Reference proteome</keyword>
<evidence type="ECO:0000256" key="2">
    <source>
        <dbReference type="ARBA" id="ARBA00022499"/>
    </source>
</evidence>
<dbReference type="WormBase" id="SRAE_2000081900">
    <property type="protein sequence ID" value="SRP01608"/>
    <property type="gene ID" value="WBGene00261019"/>
</dbReference>
<dbReference type="InterPro" id="IPR045093">
    <property type="entry name" value="Cullin"/>
</dbReference>
<dbReference type="GO" id="GO:0031625">
    <property type="term" value="F:ubiquitin protein ligase binding"/>
    <property type="evidence" value="ECO:0007669"/>
    <property type="project" value="InterPro"/>
</dbReference>
<evidence type="ECO:0000256" key="3">
    <source>
        <dbReference type="ARBA" id="ARBA00022786"/>
    </source>
</evidence>
<proteinExistence type="inferred from homology"/>
<dbReference type="SMART" id="SM00182">
    <property type="entry name" value="CULLIN"/>
    <property type="match status" value="1"/>
</dbReference>
<organism evidence="8">
    <name type="scientific">Strongyloides ratti</name>
    <name type="common">Parasitic roundworm</name>
    <dbReference type="NCBI Taxonomy" id="34506"/>
    <lineage>
        <taxon>Eukaryota</taxon>
        <taxon>Metazoa</taxon>
        <taxon>Ecdysozoa</taxon>
        <taxon>Nematoda</taxon>
        <taxon>Chromadorea</taxon>
        <taxon>Rhabditida</taxon>
        <taxon>Tylenchina</taxon>
        <taxon>Panagrolaimomorpha</taxon>
        <taxon>Strongyloidoidea</taxon>
        <taxon>Strongyloididae</taxon>
        <taxon>Strongyloides</taxon>
    </lineage>
</organism>
<dbReference type="OMA" id="HTHCASV"/>
<evidence type="ECO:0000256" key="6">
    <source>
        <dbReference type="RuleBase" id="RU003829"/>
    </source>
</evidence>
<dbReference type="SUPFAM" id="SSF75632">
    <property type="entry name" value="Cullin homology domain"/>
    <property type="match status" value="1"/>
</dbReference>
<name>A0A090MXW6_STRRB</name>
<keyword evidence="2" id="KW-1017">Isopeptide bond</keyword>
<sequence length="444" mass="52867">MNTKNEFSLVFTRNINDYGRKFIDECAETDIKDSVMYIQKLVEVYNNFKDIVDRCFENDLSFLLSIDKAFYHIVNENAFLLKYDNKNKNAEFFAKYADFILKKCSKIPESEIMEKISSLMAIFNFLTEKDIFLNFYIRYYAKRLINNTSVGEEYENELIGRLKYICGFDFTLKLEKMRKDMVISKEFTKSFRDQLLTKGIEKPNFSVNILTKFTWPYKQKIFCNFPSDLNLLWNEFEGHYTNFYNSRKLNILSDISWGEVQSNCFKKHHIFRCCIPQISILMIYNDKNETTFKEIKNILNSNDSDVKLIIGPLVKRKLLNISYEFDNTNITDDTIFTLNTNFLKNKTFIDMTKIDNATSTTNNSSSTIMNVEKERIYFLEAVIVRIMKARKELKHQQLVAETLCQVKYRFNPEIKQIKKCINNLIEKEYLKRKETDREVYQYLL</sequence>
<dbReference type="STRING" id="34506.A0A090MXW6"/>
<reference evidence="10" key="3">
    <citation type="submission" date="2020-12" db="UniProtKB">
        <authorList>
            <consortium name="WormBaseParasite"/>
        </authorList>
    </citation>
    <scope>IDENTIFICATION</scope>
</reference>
<dbReference type="Gene3D" id="3.30.230.130">
    <property type="entry name" value="Cullin, Chain C, Domain 2"/>
    <property type="match status" value="1"/>
</dbReference>
<protein>
    <submittedName>
        <fullName evidence="8 10">Cullin 1a</fullName>
    </submittedName>
</protein>
<dbReference type="SMART" id="SM00884">
    <property type="entry name" value="Cullin_Nedd8"/>
    <property type="match status" value="1"/>
</dbReference>
<gene>
    <name evidence="8 10 11" type="ORF">SRAE_2000081900</name>
</gene>
<dbReference type="PROSITE" id="PS50069">
    <property type="entry name" value="CULLIN_2"/>
    <property type="match status" value="1"/>
</dbReference>
<evidence type="ECO:0000259" key="7">
    <source>
        <dbReference type="PROSITE" id="PS50069"/>
    </source>
</evidence>
<dbReference type="WBParaSite" id="SRAE_2000081900.1">
    <property type="protein sequence ID" value="SRAE_2000081900.1"/>
    <property type="gene ID" value="WBGene00261019"/>
</dbReference>
<dbReference type="InterPro" id="IPR059120">
    <property type="entry name" value="Cullin-like_AB"/>
</dbReference>
<evidence type="ECO:0000313" key="11">
    <source>
        <dbReference type="WormBase" id="SRAE_2000081900"/>
    </source>
</evidence>
<dbReference type="Proteomes" id="UP000035682">
    <property type="component" value="Unplaced"/>
</dbReference>
<keyword evidence="4" id="KW-0832">Ubl conjugation</keyword>
<dbReference type="Pfam" id="PF26557">
    <property type="entry name" value="Cullin_AB"/>
    <property type="match status" value="1"/>
</dbReference>
<reference evidence="8" key="1">
    <citation type="submission" date="2014-09" db="EMBL/GenBank/DDBJ databases">
        <authorList>
            <person name="Aslett A.Martin."/>
        </authorList>
    </citation>
    <scope>NUCLEOTIDE SEQUENCE</scope>
    <source>
        <strain evidence="8">ED321 Heterogonic</strain>
    </source>
</reference>
<dbReference type="SUPFAM" id="SSF46785">
    <property type="entry name" value="Winged helix' DNA-binding domain"/>
    <property type="match status" value="1"/>
</dbReference>
<dbReference type="RefSeq" id="XP_024505349.1">
    <property type="nucleotide sequence ID" value="XM_024651698.1"/>
</dbReference>
<evidence type="ECO:0000313" key="10">
    <source>
        <dbReference type="WBParaSite" id="SRAE_2000081900.1"/>
    </source>
</evidence>
<dbReference type="InterPro" id="IPR016159">
    <property type="entry name" value="Cullin_repeat-like_dom_sf"/>
</dbReference>
<dbReference type="OrthoDB" id="27073at2759"/>
<keyword evidence="3" id="KW-0833">Ubl conjugation pathway</keyword>
<dbReference type="GO" id="GO:0006511">
    <property type="term" value="P:ubiquitin-dependent protein catabolic process"/>
    <property type="evidence" value="ECO:0007669"/>
    <property type="project" value="InterPro"/>
</dbReference>
<dbReference type="InterPro" id="IPR016158">
    <property type="entry name" value="Cullin_homology"/>
</dbReference>
<comment type="similarity">
    <text evidence="1 5 6">Belongs to the cullin family.</text>
</comment>
<dbReference type="Pfam" id="PF00888">
    <property type="entry name" value="Cullin"/>
    <property type="match status" value="1"/>
</dbReference>
<dbReference type="Pfam" id="PF10557">
    <property type="entry name" value="Cullin_Nedd8"/>
    <property type="match status" value="1"/>
</dbReference>
<dbReference type="InterPro" id="IPR036388">
    <property type="entry name" value="WH-like_DNA-bd_sf"/>
</dbReference>
<dbReference type="SUPFAM" id="SSF74788">
    <property type="entry name" value="Cullin repeat-like"/>
    <property type="match status" value="1"/>
</dbReference>
<accession>A0A090MXW6</accession>
<dbReference type="AlphaFoldDB" id="A0A090MXW6"/>
<dbReference type="InterPro" id="IPR036390">
    <property type="entry name" value="WH_DNA-bd_sf"/>
</dbReference>
<dbReference type="Gene3D" id="1.20.1310.10">
    <property type="entry name" value="Cullin Repeats"/>
    <property type="match status" value="2"/>
</dbReference>
<evidence type="ECO:0000256" key="5">
    <source>
        <dbReference type="PROSITE-ProRule" id="PRU00330"/>
    </source>
</evidence>
<evidence type="ECO:0000256" key="4">
    <source>
        <dbReference type="ARBA" id="ARBA00022843"/>
    </source>
</evidence>
<feature type="domain" description="Cullin family profile" evidence="7">
    <location>
        <begin position="88"/>
        <end position="314"/>
    </location>
</feature>
<dbReference type="CTD" id="36378513"/>
<evidence type="ECO:0000256" key="1">
    <source>
        <dbReference type="ARBA" id="ARBA00006019"/>
    </source>
</evidence>
<dbReference type="InterPro" id="IPR019559">
    <property type="entry name" value="Cullin_neddylation_domain"/>
</dbReference>
<dbReference type="InterPro" id="IPR036317">
    <property type="entry name" value="Cullin_homology_sf"/>
</dbReference>
<evidence type="ECO:0000313" key="9">
    <source>
        <dbReference type="Proteomes" id="UP000035682"/>
    </source>
</evidence>
<dbReference type="InterPro" id="IPR001373">
    <property type="entry name" value="Cullin_N"/>
</dbReference>
<dbReference type="Gene3D" id="1.10.10.10">
    <property type="entry name" value="Winged helix-like DNA-binding domain superfamily/Winged helix DNA-binding domain"/>
    <property type="match status" value="1"/>
</dbReference>